<evidence type="ECO:0008006" key="3">
    <source>
        <dbReference type="Google" id="ProtNLM"/>
    </source>
</evidence>
<proteinExistence type="predicted"/>
<dbReference type="CDD" id="cd09627">
    <property type="entry name" value="DOMON_murB_like"/>
    <property type="match status" value="1"/>
</dbReference>
<organism evidence="1 2">
    <name type="scientific">Sphingorhabdus pulchriflava</name>
    <dbReference type="NCBI Taxonomy" id="2292257"/>
    <lineage>
        <taxon>Bacteria</taxon>
        <taxon>Pseudomonadati</taxon>
        <taxon>Pseudomonadota</taxon>
        <taxon>Alphaproteobacteria</taxon>
        <taxon>Sphingomonadales</taxon>
        <taxon>Sphingomonadaceae</taxon>
        <taxon>Sphingorhabdus</taxon>
    </lineage>
</organism>
<protein>
    <recommendedName>
        <fullName evidence="3">DOMON-like domain-containing protein</fullName>
    </recommendedName>
</protein>
<keyword evidence="2" id="KW-1185">Reference proteome</keyword>
<evidence type="ECO:0000313" key="1">
    <source>
        <dbReference type="EMBL" id="RDV06789.1"/>
    </source>
</evidence>
<dbReference type="EMBL" id="QRGP01000001">
    <property type="protein sequence ID" value="RDV06789.1"/>
    <property type="molecule type" value="Genomic_DNA"/>
</dbReference>
<accession>A0A371BGR7</accession>
<name>A0A371BGR7_9SPHN</name>
<dbReference type="Proteomes" id="UP000263833">
    <property type="component" value="Unassembled WGS sequence"/>
</dbReference>
<sequence>MKCHPDTPTKAVDEFTVEVELQEHGRIWIRYHVVAPVDELTLGLPSAAERTDGLWKTTCFEAFVMQAGNPGYLEFNFAPSSEWAAYSFSGYREAMEELPMPIAPELGNDVSQINFALEATFELPHAFADKDLLLAITAVIEELDGTKSYWSLAHPSGAPDFHHPDCFTLRLPARAEP</sequence>
<reference evidence="2" key="1">
    <citation type="submission" date="2018-08" db="EMBL/GenBank/DDBJ databases">
        <authorList>
            <person name="Kim S.-J."/>
            <person name="Jung G.-Y."/>
        </authorList>
    </citation>
    <scope>NUCLEOTIDE SEQUENCE [LARGE SCALE GENOMIC DNA]</scope>
    <source>
        <strain evidence="2">GY_G</strain>
    </source>
</reference>
<evidence type="ECO:0000313" key="2">
    <source>
        <dbReference type="Proteomes" id="UP000263833"/>
    </source>
</evidence>
<comment type="caution">
    <text evidence="1">The sequence shown here is derived from an EMBL/GenBank/DDBJ whole genome shotgun (WGS) entry which is preliminary data.</text>
</comment>
<gene>
    <name evidence="1" type="ORF">DXH95_05145</name>
</gene>
<dbReference type="AlphaFoldDB" id="A0A371BGR7"/>